<protein>
    <submittedName>
        <fullName evidence="2">Uncharacterized protein</fullName>
    </submittedName>
</protein>
<reference evidence="2" key="1">
    <citation type="journal article" date="2014" name="Front. Microbiol.">
        <title>High frequency of phylogenetically diverse reductive dehalogenase-homologous genes in deep subseafloor sedimentary metagenomes.</title>
        <authorList>
            <person name="Kawai M."/>
            <person name="Futagami T."/>
            <person name="Toyoda A."/>
            <person name="Takaki Y."/>
            <person name="Nishi S."/>
            <person name="Hori S."/>
            <person name="Arai W."/>
            <person name="Tsubouchi T."/>
            <person name="Morono Y."/>
            <person name="Uchiyama I."/>
            <person name="Ito T."/>
            <person name="Fujiyama A."/>
            <person name="Inagaki F."/>
            <person name="Takami H."/>
        </authorList>
    </citation>
    <scope>NUCLEOTIDE SEQUENCE</scope>
    <source>
        <strain evidence="2">Expedition CK06-06</strain>
    </source>
</reference>
<proteinExistence type="predicted"/>
<sequence length="45" mass="5453">MTGWDIFWGFLVLVVGGFIAGFVETWREQRKWHKEQRKWDNKGRG</sequence>
<accession>X1H9D3</accession>
<evidence type="ECO:0000313" key="2">
    <source>
        <dbReference type="EMBL" id="GAH66811.1"/>
    </source>
</evidence>
<keyword evidence="1" id="KW-0812">Transmembrane</keyword>
<feature type="transmembrane region" description="Helical" evidence="1">
    <location>
        <begin position="6"/>
        <end position="26"/>
    </location>
</feature>
<evidence type="ECO:0000256" key="1">
    <source>
        <dbReference type="SAM" id="Phobius"/>
    </source>
</evidence>
<dbReference type="EMBL" id="BARU01029429">
    <property type="protein sequence ID" value="GAH66811.1"/>
    <property type="molecule type" value="Genomic_DNA"/>
</dbReference>
<dbReference type="AlphaFoldDB" id="X1H9D3"/>
<keyword evidence="1" id="KW-0472">Membrane</keyword>
<gene>
    <name evidence="2" type="ORF">S03H2_46816</name>
</gene>
<name>X1H9D3_9ZZZZ</name>
<organism evidence="2">
    <name type="scientific">marine sediment metagenome</name>
    <dbReference type="NCBI Taxonomy" id="412755"/>
    <lineage>
        <taxon>unclassified sequences</taxon>
        <taxon>metagenomes</taxon>
        <taxon>ecological metagenomes</taxon>
    </lineage>
</organism>
<comment type="caution">
    <text evidence="2">The sequence shown here is derived from an EMBL/GenBank/DDBJ whole genome shotgun (WGS) entry which is preliminary data.</text>
</comment>
<keyword evidence="1" id="KW-1133">Transmembrane helix</keyword>